<evidence type="ECO:0000313" key="3">
    <source>
        <dbReference type="Proteomes" id="UP000015559"/>
    </source>
</evidence>
<reference evidence="2 3" key="1">
    <citation type="journal article" date="2012" name="Appl. Environ. Microbiol.">
        <title>Draft genome sequence of a psychrotolerant sulfur-oxidizing bacterium, Sulfuricella denitrificans skB26, and proteomic insights into cold adaptation.</title>
        <authorList>
            <person name="Watanabe T."/>
            <person name="Kojima H."/>
            <person name="Fukui M."/>
        </authorList>
    </citation>
    <scope>NUCLEOTIDE SEQUENCE [LARGE SCALE GENOMIC DNA]</scope>
    <source>
        <strain evidence="3">skB26</strain>
        <plasmid evidence="2 3">pSCD</plasmid>
    </source>
</reference>
<dbReference type="Pfam" id="PF00581">
    <property type="entry name" value="Rhodanese"/>
    <property type="match status" value="1"/>
</dbReference>
<dbReference type="SMART" id="SM00450">
    <property type="entry name" value="RHOD"/>
    <property type="match status" value="1"/>
</dbReference>
<protein>
    <recommendedName>
        <fullName evidence="1">Rhodanese domain-containing protein</fullName>
    </recommendedName>
</protein>
<dbReference type="EMBL" id="AP013067">
    <property type="protein sequence ID" value="BAN36862.1"/>
    <property type="molecule type" value="Genomic_DNA"/>
</dbReference>
<dbReference type="InterPro" id="IPR001763">
    <property type="entry name" value="Rhodanese-like_dom"/>
</dbReference>
<evidence type="ECO:0000313" key="2">
    <source>
        <dbReference type="EMBL" id="BAN36862.1"/>
    </source>
</evidence>
<dbReference type="PROSITE" id="PS50206">
    <property type="entry name" value="RHODANESE_3"/>
    <property type="match status" value="1"/>
</dbReference>
<gene>
    <name evidence="2" type="ORF">SCD_n03063</name>
</gene>
<sequence length="168" mass="18345">MLKGDYPFTNQESEMKKIIFVLTFCIASIGSAYAFDQKLSEHYLEMTSKMDQAALAKSTGNISAAKVLEMMAKKEDFVFLDVRTPAEQAVVGISYKNTLNIPMNELFKAENLAKLPTNKPIIVVCHGWSRSVGATAMLKSVGFNNAIFLKGGLVDLVTATTPSTAPEK</sequence>
<dbReference type="Proteomes" id="UP000015559">
    <property type="component" value="Plasmid pSCD"/>
</dbReference>
<keyword evidence="3" id="KW-1185">Reference proteome</keyword>
<dbReference type="KEGG" id="sdr:SCD_n03063"/>
<geneLocation type="plasmid" evidence="2 3">
    <name>pSCD</name>
</geneLocation>
<dbReference type="PANTHER" id="PTHR43031:SF10">
    <property type="entry name" value="RHODANESE DOMAIN-CONTAINING PROTEIN"/>
    <property type="match status" value="1"/>
</dbReference>
<dbReference type="CDD" id="cd00158">
    <property type="entry name" value="RHOD"/>
    <property type="match status" value="1"/>
</dbReference>
<keyword evidence="2" id="KW-0614">Plasmid</keyword>
<dbReference type="OrthoDB" id="1445766at2"/>
<dbReference type="HOGENOM" id="CLU_089574_11_1_4"/>
<dbReference type="SUPFAM" id="SSF52821">
    <property type="entry name" value="Rhodanese/Cell cycle control phosphatase"/>
    <property type="match status" value="1"/>
</dbReference>
<dbReference type="PANTHER" id="PTHR43031">
    <property type="entry name" value="FAD-DEPENDENT OXIDOREDUCTASE"/>
    <property type="match status" value="1"/>
</dbReference>
<organism evidence="2 3">
    <name type="scientific">Sulfuricella denitrificans (strain DSM 22764 / NBRC 105220 / skB26)</name>
    <dbReference type="NCBI Taxonomy" id="1163617"/>
    <lineage>
        <taxon>Bacteria</taxon>
        <taxon>Pseudomonadati</taxon>
        <taxon>Pseudomonadota</taxon>
        <taxon>Betaproteobacteria</taxon>
        <taxon>Nitrosomonadales</taxon>
        <taxon>Sulfuricellaceae</taxon>
        <taxon>Sulfuricella</taxon>
    </lineage>
</organism>
<dbReference type="InterPro" id="IPR050229">
    <property type="entry name" value="GlpE_sulfurtransferase"/>
</dbReference>
<feature type="domain" description="Rhodanese" evidence="1">
    <location>
        <begin position="73"/>
        <end position="165"/>
    </location>
</feature>
<proteinExistence type="predicted"/>
<accession>S6B962</accession>
<dbReference type="AlphaFoldDB" id="S6B962"/>
<dbReference type="Gene3D" id="3.40.250.10">
    <property type="entry name" value="Rhodanese-like domain"/>
    <property type="match status" value="1"/>
</dbReference>
<name>S6B962_SULDS</name>
<dbReference type="InterPro" id="IPR036873">
    <property type="entry name" value="Rhodanese-like_dom_sf"/>
</dbReference>
<evidence type="ECO:0000259" key="1">
    <source>
        <dbReference type="PROSITE" id="PS50206"/>
    </source>
</evidence>